<keyword evidence="1" id="KW-0472">Membrane</keyword>
<comment type="caution">
    <text evidence="2">The sequence shown here is derived from an EMBL/GenBank/DDBJ whole genome shotgun (WGS) entry which is preliminary data.</text>
</comment>
<evidence type="ECO:0000256" key="1">
    <source>
        <dbReference type="SAM" id="Phobius"/>
    </source>
</evidence>
<reference evidence="2 3" key="1">
    <citation type="submission" date="2019-03" db="EMBL/GenBank/DDBJ databases">
        <title>Genomic Encyclopedia of Type Strains, Phase IV (KMG-IV): sequencing the most valuable type-strain genomes for metagenomic binning, comparative biology and taxonomic classification.</title>
        <authorList>
            <person name="Goeker M."/>
        </authorList>
    </citation>
    <scope>NUCLEOTIDE SEQUENCE [LARGE SCALE GENOMIC DNA]</scope>
    <source>
        <strain evidence="2 3">DSM 24629</strain>
    </source>
</reference>
<organism evidence="2 3">
    <name type="scientific">Natranaerovirga pectinivora</name>
    <dbReference type="NCBI Taxonomy" id="682400"/>
    <lineage>
        <taxon>Bacteria</taxon>
        <taxon>Bacillati</taxon>
        <taxon>Bacillota</taxon>
        <taxon>Clostridia</taxon>
        <taxon>Lachnospirales</taxon>
        <taxon>Natranaerovirgaceae</taxon>
        <taxon>Natranaerovirga</taxon>
    </lineage>
</organism>
<keyword evidence="1" id="KW-1133">Transmembrane helix</keyword>
<evidence type="ECO:0000313" key="3">
    <source>
        <dbReference type="Proteomes" id="UP000294902"/>
    </source>
</evidence>
<keyword evidence="1" id="KW-0812">Transmembrane</keyword>
<feature type="transmembrane region" description="Helical" evidence="1">
    <location>
        <begin position="135"/>
        <end position="153"/>
    </location>
</feature>
<feature type="transmembrane region" description="Helical" evidence="1">
    <location>
        <begin position="17"/>
        <end position="38"/>
    </location>
</feature>
<proteinExistence type="predicted"/>
<dbReference type="Proteomes" id="UP000294902">
    <property type="component" value="Unassembled WGS sequence"/>
</dbReference>
<gene>
    <name evidence="2" type="ORF">EDC18_10542</name>
</gene>
<keyword evidence="3" id="KW-1185">Reference proteome</keyword>
<name>A0A4R3MK30_9FIRM</name>
<dbReference type="RefSeq" id="WP_132252135.1">
    <property type="nucleotide sequence ID" value="NZ_SMAL01000005.1"/>
</dbReference>
<sequence length="330" mass="38351">MIITNEKFVTIRDLRQGFFIGIAISFLASILFISFLFFQHKSDLTYLSSVLNKVLINDYNYFSEIGIYDTASLDNIKSSLELKQYSPGDEKFIVNIKEHLGEQEITFLDEIIKLKNFHLYFDYSDLTYQELENKIKIGTYWIAIICISISTLIRIPISVRANKKRNLTYEDVDLGVDISMSLLILAVVFLVGNEVLKNYTINLSEVLDSFYSYEKSSYIYFTTFLPYTIKIIVEVFTSISSVIVLLIAIYDKKQQSKISEEVGTKKIEGLFDTFRKELETKMVSELKKMEVQVNNRKTELDDFKRHNEICKKCCASIELVNNILLRDKKK</sequence>
<dbReference type="AlphaFoldDB" id="A0A4R3MK30"/>
<accession>A0A4R3MK30</accession>
<feature type="transmembrane region" description="Helical" evidence="1">
    <location>
        <begin position="227"/>
        <end position="250"/>
    </location>
</feature>
<evidence type="ECO:0000313" key="2">
    <source>
        <dbReference type="EMBL" id="TCT14561.1"/>
    </source>
</evidence>
<protein>
    <submittedName>
        <fullName evidence="2">Uncharacterized protein</fullName>
    </submittedName>
</protein>
<dbReference type="EMBL" id="SMAL01000005">
    <property type="protein sequence ID" value="TCT14561.1"/>
    <property type="molecule type" value="Genomic_DNA"/>
</dbReference>
<feature type="transmembrane region" description="Helical" evidence="1">
    <location>
        <begin position="174"/>
        <end position="192"/>
    </location>
</feature>